<organism evidence="2 3">
    <name type="scientific">Lachnellula suecica</name>
    <dbReference type="NCBI Taxonomy" id="602035"/>
    <lineage>
        <taxon>Eukaryota</taxon>
        <taxon>Fungi</taxon>
        <taxon>Dikarya</taxon>
        <taxon>Ascomycota</taxon>
        <taxon>Pezizomycotina</taxon>
        <taxon>Leotiomycetes</taxon>
        <taxon>Helotiales</taxon>
        <taxon>Lachnaceae</taxon>
        <taxon>Lachnellula</taxon>
    </lineage>
</organism>
<evidence type="ECO:0000313" key="2">
    <source>
        <dbReference type="EMBL" id="TVY82276.1"/>
    </source>
</evidence>
<accession>A0A8T9CAD0</accession>
<dbReference type="OrthoDB" id="3508922at2759"/>
<feature type="signal peptide" evidence="1">
    <location>
        <begin position="1"/>
        <end position="18"/>
    </location>
</feature>
<keyword evidence="1" id="KW-0732">Signal</keyword>
<gene>
    <name evidence="2" type="ORF">LSUE1_G003087</name>
</gene>
<reference evidence="2 3" key="1">
    <citation type="submission" date="2018-05" db="EMBL/GenBank/DDBJ databases">
        <title>Genome sequencing and assembly of the regulated plant pathogen Lachnellula willkommii and related sister species for the development of diagnostic species identification markers.</title>
        <authorList>
            <person name="Giroux E."/>
            <person name="Bilodeau G."/>
        </authorList>
    </citation>
    <scope>NUCLEOTIDE SEQUENCE [LARGE SCALE GENOMIC DNA]</scope>
    <source>
        <strain evidence="2 3">CBS 268.59</strain>
    </source>
</reference>
<dbReference type="EMBL" id="QGMK01000343">
    <property type="protein sequence ID" value="TVY82276.1"/>
    <property type="molecule type" value="Genomic_DNA"/>
</dbReference>
<comment type="caution">
    <text evidence="2">The sequence shown here is derived from an EMBL/GenBank/DDBJ whole genome shotgun (WGS) entry which is preliminary data.</text>
</comment>
<name>A0A8T9CAD0_9HELO</name>
<evidence type="ECO:0000256" key="1">
    <source>
        <dbReference type="SAM" id="SignalP"/>
    </source>
</evidence>
<protein>
    <submittedName>
        <fullName evidence="2">Uncharacterized protein</fullName>
    </submittedName>
</protein>
<sequence>MRASNVLALSALSTAAFAAPAPAAQAGSSINDPYYSWQVTDWSAGCASSGCFYDFNIAGSNYKTDSFDFPPFTAACSGAGVGAPFTPCAVNGPEGEPGNRGVVARLLPAETGAGAHIEVSFEWVDLNQANTYYNFTGDAIASYNQFVGPLEAFTITPSSAFGVA</sequence>
<proteinExistence type="predicted"/>
<feature type="chain" id="PRO_5035788791" evidence="1">
    <location>
        <begin position="19"/>
        <end position="164"/>
    </location>
</feature>
<dbReference type="Proteomes" id="UP000469558">
    <property type="component" value="Unassembled WGS sequence"/>
</dbReference>
<keyword evidence="3" id="KW-1185">Reference proteome</keyword>
<dbReference type="AlphaFoldDB" id="A0A8T9CAD0"/>
<evidence type="ECO:0000313" key="3">
    <source>
        <dbReference type="Proteomes" id="UP000469558"/>
    </source>
</evidence>